<keyword evidence="1" id="KW-0732">Signal</keyword>
<feature type="signal peptide" evidence="1">
    <location>
        <begin position="1"/>
        <end position="21"/>
    </location>
</feature>
<dbReference type="STRING" id="1123755.SAMN05444714_0423"/>
<gene>
    <name evidence="2" type="ORF">SAMN05444714_0423</name>
</gene>
<evidence type="ECO:0000256" key="1">
    <source>
        <dbReference type="SAM" id="SignalP"/>
    </source>
</evidence>
<evidence type="ECO:0008006" key="4">
    <source>
        <dbReference type="Google" id="ProtNLM"/>
    </source>
</evidence>
<reference evidence="2 3" key="1">
    <citation type="submission" date="2016-10" db="EMBL/GenBank/DDBJ databases">
        <authorList>
            <person name="de Groot N.N."/>
        </authorList>
    </citation>
    <scope>NUCLEOTIDE SEQUENCE [LARGE SCALE GENOMIC DNA]</scope>
    <source>
        <strain evidence="2 3">DSM 29433</strain>
    </source>
</reference>
<keyword evidence="3" id="KW-1185">Reference proteome</keyword>
<proteinExistence type="predicted"/>
<feature type="chain" id="PRO_5011734108" description="CVNH domain-containing protein" evidence="1">
    <location>
        <begin position="22"/>
        <end position="137"/>
    </location>
</feature>
<protein>
    <recommendedName>
        <fullName evidence="4">CVNH domain-containing protein</fullName>
    </recommendedName>
</protein>
<dbReference type="InterPro" id="IPR046576">
    <property type="entry name" value="DUF6636"/>
</dbReference>
<dbReference type="Proteomes" id="UP000198926">
    <property type="component" value="Unassembled WGS sequence"/>
</dbReference>
<dbReference type="EMBL" id="FOZM01000001">
    <property type="protein sequence ID" value="SFS01509.1"/>
    <property type="molecule type" value="Genomic_DNA"/>
</dbReference>
<evidence type="ECO:0000313" key="2">
    <source>
        <dbReference type="EMBL" id="SFS01509.1"/>
    </source>
</evidence>
<accession>A0A1I6LDI4</accession>
<dbReference type="Pfam" id="PF20341">
    <property type="entry name" value="DUF6636"/>
    <property type="match status" value="1"/>
</dbReference>
<evidence type="ECO:0000313" key="3">
    <source>
        <dbReference type="Proteomes" id="UP000198926"/>
    </source>
</evidence>
<organism evidence="2 3">
    <name type="scientific">Yoonia litorea</name>
    <dbReference type="NCBI Taxonomy" id="1123755"/>
    <lineage>
        <taxon>Bacteria</taxon>
        <taxon>Pseudomonadati</taxon>
        <taxon>Pseudomonadota</taxon>
        <taxon>Alphaproteobacteria</taxon>
        <taxon>Rhodobacterales</taxon>
        <taxon>Paracoccaceae</taxon>
        <taxon>Yoonia</taxon>
    </lineage>
</organism>
<sequence>MPRYLSIVFLVSCLIAPPAFAEALHFQSPSGNIRCVIADGDGAFVRCDLGVDEQTYTARPAACDGQWGTSFGLTMTGDGFLNCVTVPIDPDATPIVLPYGTGLEAAGITCQSEVTGITCTNNEGGGFAVRRAEQRVF</sequence>
<dbReference type="AlphaFoldDB" id="A0A1I6LDI4"/>
<name>A0A1I6LDI4_9RHOB</name>